<name>A0A1H6SVY6_9FIRM</name>
<proteinExistence type="predicted"/>
<dbReference type="EMBL" id="FNYK01000017">
    <property type="protein sequence ID" value="SEI68957.1"/>
    <property type="molecule type" value="Genomic_DNA"/>
</dbReference>
<dbReference type="AlphaFoldDB" id="A0A1H6SVY6"/>
<evidence type="ECO:0000313" key="2">
    <source>
        <dbReference type="Proteomes" id="UP000183028"/>
    </source>
</evidence>
<reference evidence="2" key="1">
    <citation type="submission" date="2016-10" db="EMBL/GenBank/DDBJ databases">
        <authorList>
            <person name="Varghese N."/>
            <person name="Submissions S."/>
        </authorList>
    </citation>
    <scope>NUCLEOTIDE SEQUENCE [LARGE SCALE GENOMIC DNA]</scope>
    <source>
        <strain evidence="2">DSM 20406</strain>
    </source>
</reference>
<dbReference type="eggNOG" id="ENOG50347GR">
    <property type="taxonomic scope" value="Bacteria"/>
</dbReference>
<sequence>MRLVEKIWLQLKPRKRFEKNVFANMLLATIEESKNYVQVGFTTEYAELIYWVRDPFKYTKTSIFYYDDYDMEPLVIDDVEGLCDYIYQHMTYKDKHIRYHNNAFHGGDYDHKLFKQGVPYIAPRPR</sequence>
<dbReference type="OrthoDB" id="3035270at2"/>
<accession>A0A1H6SVY6</accession>
<keyword evidence="2" id="KW-1185">Reference proteome</keyword>
<dbReference type="Proteomes" id="UP000183028">
    <property type="component" value="Unassembled WGS sequence"/>
</dbReference>
<organism evidence="1 2">
    <name type="scientific">Sharpea azabuensis</name>
    <dbReference type="NCBI Taxonomy" id="322505"/>
    <lineage>
        <taxon>Bacteria</taxon>
        <taxon>Bacillati</taxon>
        <taxon>Bacillota</taxon>
        <taxon>Erysipelotrichia</taxon>
        <taxon>Erysipelotrichales</taxon>
        <taxon>Coprobacillaceae</taxon>
        <taxon>Sharpea</taxon>
    </lineage>
</organism>
<gene>
    <name evidence="1" type="ORF">SAMN04487834_10172</name>
</gene>
<dbReference type="STRING" id="322505.SAMN04487836_1064"/>
<evidence type="ECO:0000313" key="1">
    <source>
        <dbReference type="EMBL" id="SEI68957.1"/>
    </source>
</evidence>
<dbReference type="RefSeq" id="WP_074731801.1">
    <property type="nucleotide sequence ID" value="NZ_FNYK01000017.1"/>
</dbReference>
<protein>
    <submittedName>
        <fullName evidence="1">Uncharacterized protein</fullName>
    </submittedName>
</protein>